<sequence>MTKFLGFLGRILLAQIFLVAILFQLMIIFQNPSGYEQYQMYLGHFGLPGVFAPLMILVQLVFGLTLLLGFKTKLSAYVLAVYAIFVAVFLKLPDPTPGSGLIGFMQYLALAGGYITLALHAPTAFSLDNLRKAA</sequence>
<dbReference type="AlphaFoldDB" id="Q1GYJ2"/>
<proteinExistence type="predicted"/>
<gene>
    <name evidence="6" type="ordered locus">Mfla_2430</name>
</gene>
<keyword evidence="4 5" id="KW-0472">Membrane</keyword>
<feature type="transmembrane region" description="Helical" evidence="5">
    <location>
        <begin position="104"/>
        <end position="127"/>
    </location>
</feature>
<dbReference type="Proteomes" id="UP000002440">
    <property type="component" value="Chromosome"/>
</dbReference>
<dbReference type="STRING" id="265072.Mfla_2430"/>
<dbReference type="InterPro" id="IPR032808">
    <property type="entry name" value="DoxX"/>
</dbReference>
<reference evidence="6 7" key="1">
    <citation type="submission" date="2006-03" db="EMBL/GenBank/DDBJ databases">
        <title>Complete sequence of Methylobacillus flagellatus KT.</title>
        <authorList>
            <consortium name="US DOE Joint Genome Institute"/>
            <person name="Copeland A."/>
            <person name="Lucas S."/>
            <person name="Lapidus A."/>
            <person name="Barry K."/>
            <person name="Detter J.C."/>
            <person name="Glavina del Rio T."/>
            <person name="Hammon N."/>
            <person name="Israni S."/>
            <person name="Dalin E."/>
            <person name="Tice H."/>
            <person name="Pitluck S."/>
            <person name="Brettin T."/>
            <person name="Bruce D."/>
            <person name="Han C."/>
            <person name="Tapia R."/>
            <person name="Saunders E."/>
            <person name="Gilna P."/>
            <person name="Schmutz J."/>
            <person name="Larimer F."/>
            <person name="Land M."/>
            <person name="Kyrpides N."/>
            <person name="Anderson I."/>
            <person name="Richardson P."/>
        </authorList>
    </citation>
    <scope>NUCLEOTIDE SEQUENCE [LARGE SCALE GENOMIC DNA]</scope>
    <source>
        <strain evidence="7">KT / ATCC 51484 / DSM 6875</strain>
    </source>
</reference>
<keyword evidence="2 5" id="KW-0812">Transmembrane</keyword>
<evidence type="ECO:0000256" key="3">
    <source>
        <dbReference type="ARBA" id="ARBA00022989"/>
    </source>
</evidence>
<protein>
    <submittedName>
        <fullName evidence="6">DoxX</fullName>
    </submittedName>
</protein>
<keyword evidence="3 5" id="KW-1133">Transmembrane helix</keyword>
<evidence type="ECO:0000256" key="1">
    <source>
        <dbReference type="ARBA" id="ARBA00004141"/>
    </source>
</evidence>
<evidence type="ECO:0000313" key="6">
    <source>
        <dbReference type="EMBL" id="ABE50695.1"/>
    </source>
</evidence>
<organism evidence="6 7">
    <name type="scientific">Methylobacillus flagellatus (strain ATCC 51484 / DSM 6875 / VKM B-1610 / KT)</name>
    <dbReference type="NCBI Taxonomy" id="265072"/>
    <lineage>
        <taxon>Bacteria</taxon>
        <taxon>Pseudomonadati</taxon>
        <taxon>Pseudomonadota</taxon>
        <taxon>Betaproteobacteria</taxon>
        <taxon>Nitrosomonadales</taxon>
        <taxon>Methylophilaceae</taxon>
        <taxon>Methylobacillus</taxon>
    </lineage>
</organism>
<dbReference type="eggNOG" id="COG2259">
    <property type="taxonomic scope" value="Bacteria"/>
</dbReference>
<accession>Q1GYJ2</accession>
<feature type="transmembrane region" description="Helical" evidence="5">
    <location>
        <begin position="41"/>
        <end position="67"/>
    </location>
</feature>
<evidence type="ECO:0000256" key="5">
    <source>
        <dbReference type="SAM" id="Phobius"/>
    </source>
</evidence>
<dbReference type="KEGG" id="mfa:Mfla_2430"/>
<evidence type="ECO:0000313" key="7">
    <source>
        <dbReference type="Proteomes" id="UP000002440"/>
    </source>
</evidence>
<evidence type="ECO:0000256" key="2">
    <source>
        <dbReference type="ARBA" id="ARBA00022692"/>
    </source>
</evidence>
<dbReference type="GO" id="GO:0016020">
    <property type="term" value="C:membrane"/>
    <property type="evidence" value="ECO:0007669"/>
    <property type="project" value="UniProtKB-SubCell"/>
</dbReference>
<dbReference type="OrthoDB" id="8536861at2"/>
<dbReference type="Pfam" id="PF07681">
    <property type="entry name" value="DoxX"/>
    <property type="match status" value="1"/>
</dbReference>
<dbReference type="HOGENOM" id="CLU_1720171_0_0_4"/>
<feature type="transmembrane region" description="Helical" evidence="5">
    <location>
        <begin position="74"/>
        <end position="92"/>
    </location>
</feature>
<evidence type="ECO:0000256" key="4">
    <source>
        <dbReference type="ARBA" id="ARBA00023136"/>
    </source>
</evidence>
<comment type="subcellular location">
    <subcellularLocation>
        <location evidence="1">Membrane</location>
        <topology evidence="1">Multi-pass membrane protein</topology>
    </subcellularLocation>
</comment>
<name>Q1GYJ2_METFK</name>
<feature type="transmembrane region" description="Helical" evidence="5">
    <location>
        <begin position="7"/>
        <end position="29"/>
    </location>
</feature>
<dbReference type="RefSeq" id="WP_011480648.1">
    <property type="nucleotide sequence ID" value="NC_007947.1"/>
</dbReference>
<keyword evidence="7" id="KW-1185">Reference proteome</keyword>
<dbReference type="EMBL" id="CP000284">
    <property type="protein sequence ID" value="ABE50695.1"/>
    <property type="molecule type" value="Genomic_DNA"/>
</dbReference>